<dbReference type="GO" id="GO:0016757">
    <property type="term" value="F:glycosyltransferase activity"/>
    <property type="evidence" value="ECO:0007669"/>
    <property type="project" value="InterPro"/>
</dbReference>
<dbReference type="EMBL" id="LPVY01000007">
    <property type="protein sequence ID" value="KZB66144.1"/>
    <property type="molecule type" value="Genomic_DNA"/>
</dbReference>
<sequence length="381" mass="41950">MKKTVTMQRRRKLMFVCGEDWSFVSHRLGLGRAALVRGDEVIVACNANEAAVKLRAEGFRVVDVPIARGGLSPIKSLKTIKALACLIRRERPDIVINVAIQCVVLSALAGLLVGVRRSVNMVTGLGFMFVSNGAKARLVRSVVSMLMRIYARCPSIHVIVQNSDDFELMRGLGFSQKRLSLVRGSGVDIRQFCPGKPERRHDERKTAIFVARMLWSKGLAELVEAAGILKDRGFNYRVLLVGDIDPANPDSADMESLVKWQQDGLLEWLGKRSDIADLLRQSDLAVLPSWREGLPKSLLEAAASGLAMVASDVPGCREIVKHNQTGFLVPMRDAGALAQAIEDLMEDDTKREALGRNARILVEQELCDAVVIRKTLDIISA</sequence>
<evidence type="ECO:0000256" key="1">
    <source>
        <dbReference type="SAM" id="Phobius"/>
    </source>
</evidence>
<dbReference type="AlphaFoldDB" id="A0A154L7C2"/>
<dbReference type="InterPro" id="IPR028098">
    <property type="entry name" value="Glyco_trans_4-like_N"/>
</dbReference>
<keyword evidence="1" id="KW-0472">Membrane</keyword>
<reference evidence="4 5" key="1">
    <citation type="submission" date="2015-12" db="EMBL/GenBank/DDBJ databases">
        <title>Genome sequence of Thalassospira lucentensis MCCC 1A02072.</title>
        <authorList>
            <person name="Lu L."/>
            <person name="Lai Q."/>
            <person name="Shao Z."/>
            <person name="Qian P."/>
        </authorList>
    </citation>
    <scope>NUCLEOTIDE SEQUENCE [LARGE SCALE GENOMIC DNA]</scope>
    <source>
        <strain evidence="4 5">MCCC 1A02072</strain>
    </source>
</reference>
<feature type="domain" description="Glycosyltransferase subfamily 4-like N-terminal" evidence="3">
    <location>
        <begin position="13"/>
        <end position="142"/>
    </location>
</feature>
<dbReference type="OrthoDB" id="9790710at2"/>
<dbReference type="Gene3D" id="3.40.50.2000">
    <property type="entry name" value="Glycogen Phosphorylase B"/>
    <property type="match status" value="2"/>
</dbReference>
<feature type="domain" description="Glycosyl transferase family 1" evidence="2">
    <location>
        <begin position="199"/>
        <end position="359"/>
    </location>
</feature>
<keyword evidence="1" id="KW-0812">Transmembrane</keyword>
<dbReference type="InterPro" id="IPR001296">
    <property type="entry name" value="Glyco_trans_1"/>
</dbReference>
<protein>
    <recommendedName>
        <fullName evidence="6">Glycosyltransferase family 1 protein</fullName>
    </recommendedName>
</protein>
<dbReference type="RefSeq" id="WP_062950885.1">
    <property type="nucleotide sequence ID" value="NZ_LPVY01000007.1"/>
</dbReference>
<dbReference type="SUPFAM" id="SSF53756">
    <property type="entry name" value="UDP-Glycosyltransferase/glycogen phosphorylase"/>
    <property type="match status" value="1"/>
</dbReference>
<feature type="transmembrane region" description="Helical" evidence="1">
    <location>
        <begin position="94"/>
        <end position="115"/>
    </location>
</feature>
<keyword evidence="1" id="KW-1133">Transmembrane helix</keyword>
<evidence type="ECO:0000259" key="3">
    <source>
        <dbReference type="Pfam" id="PF13477"/>
    </source>
</evidence>
<gene>
    <name evidence="4" type="ORF">AUP42_16640</name>
</gene>
<dbReference type="CDD" id="cd03808">
    <property type="entry name" value="GT4_CapM-like"/>
    <property type="match status" value="1"/>
</dbReference>
<evidence type="ECO:0000259" key="2">
    <source>
        <dbReference type="Pfam" id="PF00534"/>
    </source>
</evidence>
<comment type="caution">
    <text evidence="4">The sequence shown here is derived from an EMBL/GenBank/DDBJ whole genome shotgun (WGS) entry which is preliminary data.</text>
</comment>
<dbReference type="PANTHER" id="PTHR12526:SF638">
    <property type="entry name" value="SPORE COAT PROTEIN SA"/>
    <property type="match status" value="1"/>
</dbReference>
<evidence type="ECO:0008006" key="6">
    <source>
        <dbReference type="Google" id="ProtNLM"/>
    </source>
</evidence>
<dbReference type="Pfam" id="PF13477">
    <property type="entry name" value="Glyco_trans_4_2"/>
    <property type="match status" value="1"/>
</dbReference>
<dbReference type="PANTHER" id="PTHR12526">
    <property type="entry name" value="GLYCOSYLTRANSFERASE"/>
    <property type="match status" value="1"/>
</dbReference>
<dbReference type="Proteomes" id="UP000076335">
    <property type="component" value="Unassembled WGS sequence"/>
</dbReference>
<dbReference type="Pfam" id="PF00534">
    <property type="entry name" value="Glycos_transf_1"/>
    <property type="match status" value="1"/>
</dbReference>
<organism evidence="4 5">
    <name type="scientific">Thalassospira lucentensis</name>
    <dbReference type="NCBI Taxonomy" id="168935"/>
    <lineage>
        <taxon>Bacteria</taxon>
        <taxon>Pseudomonadati</taxon>
        <taxon>Pseudomonadota</taxon>
        <taxon>Alphaproteobacteria</taxon>
        <taxon>Rhodospirillales</taxon>
        <taxon>Thalassospiraceae</taxon>
        <taxon>Thalassospira</taxon>
    </lineage>
</organism>
<name>A0A154L7C2_9PROT</name>
<evidence type="ECO:0000313" key="5">
    <source>
        <dbReference type="Proteomes" id="UP000076335"/>
    </source>
</evidence>
<proteinExistence type="predicted"/>
<evidence type="ECO:0000313" key="4">
    <source>
        <dbReference type="EMBL" id="KZB66144.1"/>
    </source>
</evidence>
<accession>A0A154L7C2</accession>